<proteinExistence type="predicted"/>
<dbReference type="Proteomes" id="UP000618952">
    <property type="component" value="Unassembled WGS sequence"/>
</dbReference>
<dbReference type="RefSeq" id="WP_187582074.1">
    <property type="nucleotide sequence ID" value="NZ_JACLHY010000003.1"/>
</dbReference>
<gene>
    <name evidence="1" type="ORF">H4O18_05100</name>
</gene>
<accession>A0ABR7QJK7</accession>
<sequence length="114" mass="12999">MVKIVDYKTYQKEDGKEFYALVVQGGIEAVTSQETNRTYLTIKEAKVACTFNEDMCKAAIGTELEGRIERVETEPYQYTNQDTGEVITLNYRNEFISAQEDILRNNVINSEVVA</sequence>
<comment type="caution">
    <text evidence="1">The sequence shown here is derived from an EMBL/GenBank/DDBJ whole genome shotgun (WGS) entry which is preliminary data.</text>
</comment>
<dbReference type="EMBL" id="JACLHY010000003">
    <property type="protein sequence ID" value="MBC8767363.1"/>
    <property type="molecule type" value="Genomic_DNA"/>
</dbReference>
<organism evidence="1 2">
    <name type="scientific">Arenibacter arenosicollis</name>
    <dbReference type="NCBI Taxonomy" id="2762274"/>
    <lineage>
        <taxon>Bacteria</taxon>
        <taxon>Pseudomonadati</taxon>
        <taxon>Bacteroidota</taxon>
        <taxon>Flavobacteriia</taxon>
        <taxon>Flavobacteriales</taxon>
        <taxon>Flavobacteriaceae</taxon>
        <taxon>Arenibacter</taxon>
    </lineage>
</organism>
<protein>
    <submittedName>
        <fullName evidence="1">Uncharacterized protein</fullName>
    </submittedName>
</protein>
<evidence type="ECO:0000313" key="1">
    <source>
        <dbReference type="EMBL" id="MBC8767363.1"/>
    </source>
</evidence>
<keyword evidence="2" id="KW-1185">Reference proteome</keyword>
<reference evidence="1 2" key="1">
    <citation type="submission" date="2020-08" db="EMBL/GenBank/DDBJ databases">
        <title>Arenibacter gaetbuli sp. nov., isolated from a sand dune.</title>
        <authorList>
            <person name="Park S."/>
            <person name="Yoon J.-H."/>
        </authorList>
    </citation>
    <scope>NUCLEOTIDE SEQUENCE [LARGE SCALE GENOMIC DNA]</scope>
    <source>
        <strain evidence="1 2">BSSL-BM3</strain>
    </source>
</reference>
<name>A0ABR7QJK7_9FLAO</name>
<evidence type="ECO:0000313" key="2">
    <source>
        <dbReference type="Proteomes" id="UP000618952"/>
    </source>
</evidence>